<dbReference type="EMBL" id="FNON01000001">
    <property type="protein sequence ID" value="SDW34563.1"/>
    <property type="molecule type" value="Genomic_DNA"/>
</dbReference>
<sequence length="81" mass="9499">MGLLHAWRVQKVVSDATIAFNRGDLTFTVDIDIDTRARVTARMVRKEIDLITRRVEPQGWRLIEYGPFLNSIEMHFMRAPR</sequence>
<organism evidence="1 2">
    <name type="scientific">Amycolatopsis xylanica</name>
    <dbReference type="NCBI Taxonomy" id="589385"/>
    <lineage>
        <taxon>Bacteria</taxon>
        <taxon>Bacillati</taxon>
        <taxon>Actinomycetota</taxon>
        <taxon>Actinomycetes</taxon>
        <taxon>Pseudonocardiales</taxon>
        <taxon>Pseudonocardiaceae</taxon>
        <taxon>Amycolatopsis</taxon>
    </lineage>
</organism>
<keyword evidence="2" id="KW-1185">Reference proteome</keyword>
<reference evidence="1 2" key="1">
    <citation type="submission" date="2016-10" db="EMBL/GenBank/DDBJ databases">
        <authorList>
            <person name="de Groot N.N."/>
        </authorList>
    </citation>
    <scope>NUCLEOTIDE SEQUENCE [LARGE SCALE GENOMIC DNA]</scope>
    <source>
        <strain evidence="1 2">CPCC 202699</strain>
    </source>
</reference>
<dbReference type="Proteomes" id="UP000199515">
    <property type="component" value="Unassembled WGS sequence"/>
</dbReference>
<evidence type="ECO:0000313" key="1">
    <source>
        <dbReference type="EMBL" id="SDW34563.1"/>
    </source>
</evidence>
<evidence type="ECO:0000313" key="2">
    <source>
        <dbReference type="Proteomes" id="UP000199515"/>
    </source>
</evidence>
<proteinExistence type="predicted"/>
<gene>
    <name evidence="1" type="ORF">SAMN05421504_101326</name>
</gene>
<dbReference type="STRING" id="589385.SAMN05421504_101326"/>
<dbReference type="RefSeq" id="WP_091285614.1">
    <property type="nucleotide sequence ID" value="NZ_FNON01000001.1"/>
</dbReference>
<dbReference type="AlphaFoldDB" id="A0A1H2SSC6"/>
<dbReference type="OrthoDB" id="4231260at2"/>
<accession>A0A1H2SSC6</accession>
<name>A0A1H2SSC6_9PSEU</name>
<protein>
    <submittedName>
        <fullName evidence="1">Uncharacterized protein</fullName>
    </submittedName>
</protein>